<feature type="transmembrane region" description="Helical" evidence="1">
    <location>
        <begin position="66"/>
        <end position="84"/>
    </location>
</feature>
<name>A0ABT8YML8_9HYPH</name>
<keyword evidence="1" id="KW-0812">Transmembrane</keyword>
<evidence type="ECO:0000259" key="2">
    <source>
        <dbReference type="Pfam" id="PF20061"/>
    </source>
</evidence>
<evidence type="ECO:0000256" key="1">
    <source>
        <dbReference type="SAM" id="Phobius"/>
    </source>
</evidence>
<sequence length="89" mass="9878">MSDGLNRFLGDTPGRTLIKLVVVSVVVGFVMSAFGIYPMDVVYWIRASFVELWRSGFAALGRVGDYLLLGAAIVIPVFIILRILSWRKS</sequence>
<comment type="caution">
    <text evidence="3">The sequence shown here is derived from an EMBL/GenBank/DDBJ whole genome shotgun (WGS) entry which is preliminary data.</text>
</comment>
<keyword evidence="1" id="KW-1133">Transmembrane helix</keyword>
<dbReference type="EMBL" id="JAUOZU010000007">
    <property type="protein sequence ID" value="MDO6964598.1"/>
    <property type="molecule type" value="Genomic_DNA"/>
</dbReference>
<keyword evidence="4" id="KW-1185">Reference proteome</keyword>
<reference evidence="3" key="2">
    <citation type="submission" date="2023-07" db="EMBL/GenBank/DDBJ databases">
        <authorList>
            <person name="Shen H."/>
        </authorList>
    </citation>
    <scope>NUCLEOTIDE SEQUENCE</scope>
    <source>
        <strain evidence="3">TNR-22</strain>
    </source>
</reference>
<feature type="transmembrane region" description="Helical" evidence="1">
    <location>
        <begin position="20"/>
        <end position="46"/>
    </location>
</feature>
<evidence type="ECO:0000313" key="4">
    <source>
        <dbReference type="Proteomes" id="UP001174932"/>
    </source>
</evidence>
<proteinExistence type="predicted"/>
<dbReference type="Proteomes" id="UP001174932">
    <property type="component" value="Unassembled WGS sequence"/>
</dbReference>
<protein>
    <submittedName>
        <fullName evidence="3">DUF6460 domain-containing protein</fullName>
    </submittedName>
</protein>
<dbReference type="Pfam" id="PF20061">
    <property type="entry name" value="DUF6460"/>
    <property type="match status" value="1"/>
</dbReference>
<accession>A0ABT8YML8</accession>
<dbReference type="RefSeq" id="WP_304376500.1">
    <property type="nucleotide sequence ID" value="NZ_JAUOZU010000007.1"/>
</dbReference>
<dbReference type="InterPro" id="IPR045594">
    <property type="entry name" value="DUF6460"/>
</dbReference>
<feature type="domain" description="DUF6460" evidence="2">
    <location>
        <begin position="52"/>
        <end position="87"/>
    </location>
</feature>
<gene>
    <name evidence="3" type="ORF">Q4481_11580</name>
</gene>
<reference evidence="3" key="1">
    <citation type="journal article" date="2015" name="Int. J. Syst. Evol. Microbiol.">
        <title>Rhizobium alvei sp. nov., isolated from a freshwater river.</title>
        <authorList>
            <person name="Sheu S.Y."/>
            <person name="Huang H.W."/>
            <person name="Young C.C."/>
            <person name="Chen W.M."/>
        </authorList>
    </citation>
    <scope>NUCLEOTIDE SEQUENCE</scope>
    <source>
        <strain evidence="3">TNR-22</strain>
    </source>
</reference>
<evidence type="ECO:0000313" key="3">
    <source>
        <dbReference type="EMBL" id="MDO6964598.1"/>
    </source>
</evidence>
<organism evidence="3 4">
    <name type="scientific">Rhizobium alvei</name>
    <dbReference type="NCBI Taxonomy" id="1132659"/>
    <lineage>
        <taxon>Bacteria</taxon>
        <taxon>Pseudomonadati</taxon>
        <taxon>Pseudomonadota</taxon>
        <taxon>Alphaproteobacteria</taxon>
        <taxon>Hyphomicrobiales</taxon>
        <taxon>Rhizobiaceae</taxon>
        <taxon>Rhizobium/Agrobacterium group</taxon>
        <taxon>Rhizobium</taxon>
    </lineage>
</organism>
<keyword evidence="1" id="KW-0472">Membrane</keyword>